<dbReference type="Gramene" id="OBART11G10670.1">
    <property type="protein sequence ID" value="OBART11G10670.1"/>
    <property type="gene ID" value="OBART11G10670"/>
</dbReference>
<name>A0A0D3HKX2_9ORYZ</name>
<dbReference type="AlphaFoldDB" id="A0A0D3HKX2"/>
<evidence type="ECO:0000256" key="1">
    <source>
        <dbReference type="SAM" id="MobiDB-lite"/>
    </source>
</evidence>
<organism evidence="2">
    <name type="scientific">Oryza barthii</name>
    <dbReference type="NCBI Taxonomy" id="65489"/>
    <lineage>
        <taxon>Eukaryota</taxon>
        <taxon>Viridiplantae</taxon>
        <taxon>Streptophyta</taxon>
        <taxon>Embryophyta</taxon>
        <taxon>Tracheophyta</taxon>
        <taxon>Spermatophyta</taxon>
        <taxon>Magnoliopsida</taxon>
        <taxon>Liliopsida</taxon>
        <taxon>Poales</taxon>
        <taxon>Poaceae</taxon>
        <taxon>BOP clade</taxon>
        <taxon>Oryzoideae</taxon>
        <taxon>Oryzeae</taxon>
        <taxon>Oryzinae</taxon>
        <taxon>Oryza</taxon>
    </lineage>
</organism>
<reference evidence="2" key="1">
    <citation type="journal article" date="2009" name="Rice">
        <title>De Novo Next Generation Sequencing of Plant Genomes.</title>
        <authorList>
            <person name="Rounsley S."/>
            <person name="Marri P.R."/>
            <person name="Yu Y."/>
            <person name="He R."/>
            <person name="Sisneros N."/>
            <person name="Goicoechea J.L."/>
            <person name="Lee S.J."/>
            <person name="Angelova A."/>
            <person name="Kudrna D."/>
            <person name="Luo M."/>
            <person name="Affourtit J."/>
            <person name="Desany B."/>
            <person name="Knight J."/>
            <person name="Niazi F."/>
            <person name="Egholm M."/>
            <person name="Wing R.A."/>
        </authorList>
    </citation>
    <scope>NUCLEOTIDE SEQUENCE [LARGE SCALE GENOMIC DNA]</scope>
    <source>
        <strain evidence="2">cv. IRGC 105608</strain>
    </source>
</reference>
<dbReference type="PaxDb" id="65489-OBART11G10670.1"/>
<protein>
    <submittedName>
        <fullName evidence="2">Uncharacterized protein</fullName>
    </submittedName>
</protein>
<dbReference type="HOGENOM" id="CLU_1952078_0_0_1"/>
<proteinExistence type="predicted"/>
<evidence type="ECO:0000313" key="3">
    <source>
        <dbReference type="Proteomes" id="UP000026960"/>
    </source>
</evidence>
<evidence type="ECO:0000313" key="2">
    <source>
        <dbReference type="EnsemblPlants" id="OBART11G10670.1"/>
    </source>
</evidence>
<dbReference type="EnsemblPlants" id="OBART11G10670.1">
    <property type="protein sequence ID" value="OBART11G10670.1"/>
    <property type="gene ID" value="OBART11G10670"/>
</dbReference>
<dbReference type="Proteomes" id="UP000026960">
    <property type="component" value="Chromosome 11"/>
</dbReference>
<reference evidence="2" key="2">
    <citation type="submission" date="2015-03" db="UniProtKB">
        <authorList>
            <consortium name="EnsemblPlants"/>
        </authorList>
    </citation>
    <scope>IDENTIFICATION</scope>
</reference>
<sequence length="129" mass="14190">MEGSIGNTVRWRLCRSLSSKTRRDVPASPVTRPLPRDVSTRRRDAVETLDVVALPVAVSSRHHRCSLALADLAIFLTLVVKPLEEIAGRSAATRSPHTVVVPFGYYASGSSRRTCDAICPRCLFFTEPL</sequence>
<keyword evidence="3" id="KW-1185">Reference proteome</keyword>
<accession>A0A0D3HKX2</accession>
<feature type="region of interest" description="Disordered" evidence="1">
    <location>
        <begin position="20"/>
        <end position="39"/>
    </location>
</feature>